<keyword evidence="6 7" id="KW-0472">Membrane</keyword>
<proteinExistence type="inferred from homology"/>
<keyword evidence="4 7" id="KW-0812">Transmembrane</keyword>
<evidence type="ECO:0000256" key="5">
    <source>
        <dbReference type="ARBA" id="ARBA00022989"/>
    </source>
</evidence>
<feature type="transmembrane region" description="Helical" evidence="7">
    <location>
        <begin position="180"/>
        <end position="198"/>
    </location>
</feature>
<dbReference type="PANTHER" id="PTHR30353">
    <property type="entry name" value="INNER MEMBRANE PROTEIN DEDA-RELATED"/>
    <property type="match status" value="1"/>
</dbReference>
<feature type="transmembrane region" description="Helical" evidence="7">
    <location>
        <begin position="20"/>
        <end position="40"/>
    </location>
</feature>
<dbReference type="Pfam" id="PF09335">
    <property type="entry name" value="VTT_dom"/>
    <property type="match status" value="1"/>
</dbReference>
<evidence type="ECO:0000256" key="1">
    <source>
        <dbReference type="ARBA" id="ARBA00004651"/>
    </source>
</evidence>
<gene>
    <name evidence="9" type="ORF">ACFSE6_09575</name>
</gene>
<dbReference type="InterPro" id="IPR032818">
    <property type="entry name" value="DedA-like"/>
</dbReference>
<organism evidence="9 10">
    <name type="scientific">Georgenia deserti</name>
    <dbReference type="NCBI Taxonomy" id="2093781"/>
    <lineage>
        <taxon>Bacteria</taxon>
        <taxon>Bacillati</taxon>
        <taxon>Actinomycetota</taxon>
        <taxon>Actinomycetes</taxon>
        <taxon>Micrococcales</taxon>
        <taxon>Bogoriellaceae</taxon>
        <taxon>Georgenia</taxon>
    </lineage>
</organism>
<keyword evidence="5 7" id="KW-1133">Transmembrane helix</keyword>
<comment type="caution">
    <text evidence="9">The sequence shown here is derived from an EMBL/GenBank/DDBJ whole genome shotgun (WGS) entry which is preliminary data.</text>
</comment>
<keyword evidence="3 7" id="KW-1003">Cell membrane</keyword>
<evidence type="ECO:0000313" key="10">
    <source>
        <dbReference type="Proteomes" id="UP001597277"/>
    </source>
</evidence>
<dbReference type="PANTHER" id="PTHR30353:SF15">
    <property type="entry name" value="INNER MEMBRANE PROTEIN YABI"/>
    <property type="match status" value="1"/>
</dbReference>
<evidence type="ECO:0000256" key="2">
    <source>
        <dbReference type="ARBA" id="ARBA00010792"/>
    </source>
</evidence>
<comment type="caution">
    <text evidence="7">Lacks conserved residue(s) required for the propagation of feature annotation.</text>
</comment>
<name>A0ABW4L4J7_9MICO</name>
<comment type="similarity">
    <text evidence="2 7">Belongs to the DedA family.</text>
</comment>
<feature type="domain" description="VTT" evidence="8">
    <location>
        <begin position="40"/>
        <end position="164"/>
    </location>
</feature>
<feature type="transmembrane region" description="Helical" evidence="7">
    <location>
        <begin position="141"/>
        <end position="160"/>
    </location>
</feature>
<dbReference type="EMBL" id="JBHUEE010000004">
    <property type="protein sequence ID" value="MFD1718084.1"/>
    <property type="molecule type" value="Genomic_DNA"/>
</dbReference>
<sequence length="229" mass="23558">MESFLVDALTELSAHFGPALLAVGALVAFAEAALGLGFVFPGEWAVLALGAGTTTGSEVVLAMGVVALGASAGDHVGYLVGRRVGPALGRSRLIRRIGTHHWDRGTALVQRHGSVAVLISRLLPAVRTIVPAAAGAGGLTYLRFVVGSALGAMVWAAMWVGGGALARTALPEVAATLGAASWYLFGAVVLVAATVWVARRRRARTRMVTTSSADRRDRAAAAPLAECPR</sequence>
<evidence type="ECO:0000313" key="9">
    <source>
        <dbReference type="EMBL" id="MFD1718084.1"/>
    </source>
</evidence>
<evidence type="ECO:0000256" key="6">
    <source>
        <dbReference type="ARBA" id="ARBA00023136"/>
    </source>
</evidence>
<evidence type="ECO:0000256" key="7">
    <source>
        <dbReference type="RuleBase" id="RU367016"/>
    </source>
</evidence>
<protein>
    <submittedName>
        <fullName evidence="9">DedA family protein</fullName>
    </submittedName>
</protein>
<dbReference type="InterPro" id="IPR032816">
    <property type="entry name" value="VTT_dom"/>
</dbReference>
<evidence type="ECO:0000256" key="4">
    <source>
        <dbReference type="ARBA" id="ARBA00022692"/>
    </source>
</evidence>
<dbReference type="RefSeq" id="WP_388005656.1">
    <property type="nucleotide sequence ID" value="NZ_JBHUEE010000004.1"/>
</dbReference>
<evidence type="ECO:0000256" key="3">
    <source>
        <dbReference type="ARBA" id="ARBA00022475"/>
    </source>
</evidence>
<keyword evidence="10" id="KW-1185">Reference proteome</keyword>
<comment type="subcellular location">
    <subcellularLocation>
        <location evidence="1 7">Cell membrane</location>
        <topology evidence="1 7">Multi-pass membrane protein</topology>
    </subcellularLocation>
</comment>
<reference evidence="10" key="1">
    <citation type="journal article" date="2019" name="Int. J. Syst. Evol. Microbiol.">
        <title>The Global Catalogue of Microorganisms (GCM) 10K type strain sequencing project: providing services to taxonomists for standard genome sequencing and annotation.</title>
        <authorList>
            <consortium name="The Broad Institute Genomics Platform"/>
            <consortium name="The Broad Institute Genome Sequencing Center for Infectious Disease"/>
            <person name="Wu L."/>
            <person name="Ma J."/>
        </authorList>
    </citation>
    <scope>NUCLEOTIDE SEQUENCE [LARGE SCALE GENOMIC DNA]</scope>
    <source>
        <strain evidence="10">JCM 17130</strain>
    </source>
</reference>
<evidence type="ECO:0000259" key="8">
    <source>
        <dbReference type="Pfam" id="PF09335"/>
    </source>
</evidence>
<dbReference type="Proteomes" id="UP001597277">
    <property type="component" value="Unassembled WGS sequence"/>
</dbReference>
<accession>A0ABW4L4J7</accession>